<keyword evidence="7 9" id="KW-0057">Aromatic amino acid biosynthesis</keyword>
<evidence type="ECO:0000313" key="12">
    <source>
        <dbReference type="Proteomes" id="UP000516046"/>
    </source>
</evidence>
<keyword evidence="12" id="KW-1185">Reference proteome</keyword>
<dbReference type="GO" id="GO:0000162">
    <property type="term" value="P:L-tryptophan biosynthetic process"/>
    <property type="evidence" value="ECO:0007669"/>
    <property type="project" value="UniProtKB-UniRule"/>
</dbReference>
<evidence type="ECO:0000256" key="3">
    <source>
        <dbReference type="ARBA" id="ARBA00012572"/>
    </source>
</evidence>
<dbReference type="PANTHER" id="PTHR42894">
    <property type="entry name" value="N-(5'-PHOSPHORIBOSYL)ANTHRANILATE ISOMERASE"/>
    <property type="match status" value="1"/>
</dbReference>
<dbReference type="InterPro" id="IPR001240">
    <property type="entry name" value="PRAI_dom"/>
</dbReference>
<evidence type="ECO:0000256" key="1">
    <source>
        <dbReference type="ARBA" id="ARBA00001164"/>
    </source>
</evidence>
<evidence type="ECO:0000313" key="11">
    <source>
        <dbReference type="EMBL" id="QNO18026.1"/>
    </source>
</evidence>
<evidence type="ECO:0000259" key="10">
    <source>
        <dbReference type="Pfam" id="PF00697"/>
    </source>
</evidence>
<evidence type="ECO:0000256" key="6">
    <source>
        <dbReference type="ARBA" id="ARBA00022822"/>
    </source>
</evidence>
<dbReference type="PANTHER" id="PTHR42894:SF1">
    <property type="entry name" value="N-(5'-PHOSPHORIBOSYL)ANTHRANILATE ISOMERASE"/>
    <property type="match status" value="1"/>
</dbReference>
<feature type="domain" description="N-(5'phosphoribosyl) anthranilate isomerase (PRAI)" evidence="10">
    <location>
        <begin position="4"/>
        <end position="192"/>
    </location>
</feature>
<dbReference type="EC" id="5.3.1.24" evidence="3 9"/>
<organism evidence="11 12">
    <name type="scientific">Caproicibacterium amylolyticum</name>
    <dbReference type="NCBI Taxonomy" id="2766537"/>
    <lineage>
        <taxon>Bacteria</taxon>
        <taxon>Bacillati</taxon>
        <taxon>Bacillota</taxon>
        <taxon>Clostridia</taxon>
        <taxon>Eubacteriales</taxon>
        <taxon>Oscillospiraceae</taxon>
        <taxon>Caproicibacterium</taxon>
    </lineage>
</organism>
<sequence length="198" mass="21394">MTKIKICGLTRMADIAAVNAAKPDYIGFVFAESRRRVVPEQAAELRAALSPGIVPVGVFVNQPVAEILRLLRVGTISIAQLHGQESDADIRQIQRAGFPVIRAFRVQNAADTARALQSPADFLLLDSGSGGTGQVFDWSLLPKIDRPWFLAGGLSPENVVEAAKTLHPWGMDVSSGAETDGKKDLAKIEAIIRRIRNV</sequence>
<dbReference type="CDD" id="cd00405">
    <property type="entry name" value="PRAI"/>
    <property type="match status" value="1"/>
</dbReference>
<evidence type="ECO:0000256" key="7">
    <source>
        <dbReference type="ARBA" id="ARBA00023141"/>
    </source>
</evidence>
<dbReference type="AlphaFoldDB" id="A0A7G9WH64"/>
<keyword evidence="8 9" id="KW-0413">Isomerase</keyword>
<keyword evidence="5 9" id="KW-0028">Amino-acid biosynthesis</keyword>
<dbReference type="InterPro" id="IPR013785">
    <property type="entry name" value="Aldolase_TIM"/>
</dbReference>
<dbReference type="HAMAP" id="MF_00135">
    <property type="entry name" value="PRAI"/>
    <property type="match status" value="1"/>
</dbReference>
<accession>A0A7G9WH64</accession>
<gene>
    <name evidence="9" type="primary">trpF</name>
    <name evidence="11" type="ORF">H6X83_14110</name>
</gene>
<name>A0A7G9WH64_9FIRM</name>
<evidence type="ECO:0000256" key="8">
    <source>
        <dbReference type="ARBA" id="ARBA00023235"/>
    </source>
</evidence>
<evidence type="ECO:0000256" key="2">
    <source>
        <dbReference type="ARBA" id="ARBA00004664"/>
    </source>
</evidence>
<dbReference type="EMBL" id="CP060696">
    <property type="protein sequence ID" value="QNO18026.1"/>
    <property type="molecule type" value="Genomic_DNA"/>
</dbReference>
<dbReference type="UniPathway" id="UPA00035">
    <property type="reaction ID" value="UER00042"/>
</dbReference>
<dbReference type="GO" id="GO:0004640">
    <property type="term" value="F:phosphoribosylanthranilate isomerase activity"/>
    <property type="evidence" value="ECO:0007669"/>
    <property type="project" value="UniProtKB-UniRule"/>
</dbReference>
<dbReference type="Proteomes" id="UP000516046">
    <property type="component" value="Chromosome"/>
</dbReference>
<keyword evidence="6 9" id="KW-0822">Tryptophan biosynthesis</keyword>
<dbReference type="RefSeq" id="WP_212507091.1">
    <property type="nucleotide sequence ID" value="NZ_CP060696.1"/>
</dbReference>
<evidence type="ECO:0000256" key="4">
    <source>
        <dbReference type="ARBA" id="ARBA00022272"/>
    </source>
</evidence>
<dbReference type="Pfam" id="PF00697">
    <property type="entry name" value="PRAI"/>
    <property type="match status" value="1"/>
</dbReference>
<dbReference type="InterPro" id="IPR011060">
    <property type="entry name" value="RibuloseP-bd_barrel"/>
</dbReference>
<dbReference type="InterPro" id="IPR044643">
    <property type="entry name" value="TrpF_fam"/>
</dbReference>
<dbReference type="Gene3D" id="3.20.20.70">
    <property type="entry name" value="Aldolase class I"/>
    <property type="match status" value="1"/>
</dbReference>
<evidence type="ECO:0000256" key="9">
    <source>
        <dbReference type="HAMAP-Rule" id="MF_00135"/>
    </source>
</evidence>
<dbReference type="KEGG" id="caml:H6X83_14110"/>
<proteinExistence type="inferred from homology"/>
<comment type="similarity">
    <text evidence="9">Belongs to the TrpF family.</text>
</comment>
<comment type="catalytic activity">
    <reaction evidence="1 9">
        <text>N-(5-phospho-beta-D-ribosyl)anthranilate = 1-(2-carboxyphenylamino)-1-deoxy-D-ribulose 5-phosphate</text>
        <dbReference type="Rhea" id="RHEA:21540"/>
        <dbReference type="ChEBI" id="CHEBI:18277"/>
        <dbReference type="ChEBI" id="CHEBI:58613"/>
        <dbReference type="EC" id="5.3.1.24"/>
    </reaction>
</comment>
<protein>
    <recommendedName>
        <fullName evidence="4 9">N-(5'-phosphoribosyl)anthranilate isomerase</fullName>
        <shortName evidence="9">PRAI</shortName>
        <ecNumber evidence="3 9">5.3.1.24</ecNumber>
    </recommendedName>
</protein>
<evidence type="ECO:0000256" key="5">
    <source>
        <dbReference type="ARBA" id="ARBA00022605"/>
    </source>
</evidence>
<reference evidence="11 12" key="1">
    <citation type="submission" date="2020-08" db="EMBL/GenBank/DDBJ databases">
        <authorList>
            <person name="Ren C."/>
            <person name="Gu Y."/>
            <person name="Xu Y."/>
        </authorList>
    </citation>
    <scope>NUCLEOTIDE SEQUENCE [LARGE SCALE GENOMIC DNA]</scope>
    <source>
        <strain evidence="11 12">LBM18003</strain>
    </source>
</reference>
<dbReference type="SUPFAM" id="SSF51366">
    <property type="entry name" value="Ribulose-phoshate binding barrel"/>
    <property type="match status" value="1"/>
</dbReference>
<comment type="pathway">
    <text evidence="2 9">Amino-acid biosynthesis; L-tryptophan biosynthesis; L-tryptophan from chorismate: step 3/5.</text>
</comment>